<evidence type="ECO:0000313" key="10">
    <source>
        <dbReference type="Proteomes" id="UP000198825"/>
    </source>
</evidence>
<reference evidence="10" key="1">
    <citation type="submission" date="2016-10" db="EMBL/GenBank/DDBJ databases">
        <authorList>
            <person name="Varghese N."/>
            <person name="Submissions S."/>
        </authorList>
    </citation>
    <scope>NUCLEOTIDE SEQUENCE [LARGE SCALE GENOMIC DNA]</scope>
    <source>
        <strain evidence="10">DSM 21743</strain>
    </source>
</reference>
<gene>
    <name evidence="9" type="ORF">SAMN04488544_0612</name>
</gene>
<dbReference type="EMBL" id="LT629799">
    <property type="protein sequence ID" value="SDU82988.1"/>
    <property type="molecule type" value="Genomic_DNA"/>
</dbReference>
<keyword evidence="5 8" id="KW-0812">Transmembrane</keyword>
<feature type="transmembrane region" description="Helical" evidence="8">
    <location>
        <begin position="66"/>
        <end position="89"/>
    </location>
</feature>
<accession>A0A1H2LQN7</accession>
<dbReference type="AlphaFoldDB" id="A0A1H2LQN7"/>
<evidence type="ECO:0000256" key="3">
    <source>
        <dbReference type="ARBA" id="ARBA00022448"/>
    </source>
</evidence>
<dbReference type="RefSeq" id="WP_172825741.1">
    <property type="nucleotide sequence ID" value="NZ_LT629799.1"/>
</dbReference>
<comment type="subcellular location">
    <subcellularLocation>
        <location evidence="1">Cell membrane</location>
        <topology evidence="1">Multi-pass membrane protein</topology>
    </subcellularLocation>
</comment>
<keyword evidence="10" id="KW-1185">Reference proteome</keyword>
<evidence type="ECO:0000256" key="6">
    <source>
        <dbReference type="ARBA" id="ARBA00022989"/>
    </source>
</evidence>
<keyword evidence="3" id="KW-0813">Transport</keyword>
<feature type="transmembrane region" description="Helical" evidence="8">
    <location>
        <begin position="6"/>
        <end position="28"/>
    </location>
</feature>
<comment type="similarity">
    <text evidence="2">Belongs to the CPA3 antiporters (TC 2.A.63) subunit F family.</text>
</comment>
<evidence type="ECO:0000256" key="5">
    <source>
        <dbReference type="ARBA" id="ARBA00022692"/>
    </source>
</evidence>
<dbReference type="Proteomes" id="UP000198825">
    <property type="component" value="Chromosome I"/>
</dbReference>
<dbReference type="PANTHER" id="PTHR34702:SF1">
    <property type="entry name" value="NA(+)_H(+) ANTIPORTER SUBUNIT F"/>
    <property type="match status" value="1"/>
</dbReference>
<dbReference type="Pfam" id="PF04066">
    <property type="entry name" value="MrpF_PhaF"/>
    <property type="match status" value="1"/>
</dbReference>
<name>A0A1H2LQN7_9ACTN</name>
<keyword evidence="6 8" id="KW-1133">Transmembrane helix</keyword>
<keyword evidence="7 8" id="KW-0472">Membrane</keyword>
<organism evidence="9 10">
    <name type="scientific">Microlunatus sagamiharensis</name>
    <dbReference type="NCBI Taxonomy" id="546874"/>
    <lineage>
        <taxon>Bacteria</taxon>
        <taxon>Bacillati</taxon>
        <taxon>Actinomycetota</taxon>
        <taxon>Actinomycetes</taxon>
        <taxon>Propionibacteriales</taxon>
        <taxon>Propionibacteriaceae</taxon>
        <taxon>Microlunatus</taxon>
    </lineage>
</organism>
<feature type="transmembrane region" description="Helical" evidence="8">
    <location>
        <begin position="40"/>
        <end position="60"/>
    </location>
</feature>
<protein>
    <submittedName>
        <fullName evidence="9">Multisubunit sodium/proton antiporter, MrpF subunit</fullName>
    </submittedName>
</protein>
<dbReference type="GO" id="GO:0015385">
    <property type="term" value="F:sodium:proton antiporter activity"/>
    <property type="evidence" value="ECO:0007669"/>
    <property type="project" value="TreeGrafter"/>
</dbReference>
<dbReference type="GO" id="GO:0005886">
    <property type="term" value="C:plasma membrane"/>
    <property type="evidence" value="ECO:0007669"/>
    <property type="project" value="UniProtKB-SubCell"/>
</dbReference>
<evidence type="ECO:0000256" key="1">
    <source>
        <dbReference type="ARBA" id="ARBA00004651"/>
    </source>
</evidence>
<evidence type="ECO:0000256" key="2">
    <source>
        <dbReference type="ARBA" id="ARBA00009212"/>
    </source>
</evidence>
<proteinExistence type="inferred from homology"/>
<sequence>MSPVQVAVLVMVGIGAVLLVAAASMTVARMARGPSSLDRVVAADVLVAVVIATLAAEAIVNDHTTTLPIMLVLSLLGFAGAVSIARFVAERDKAVRWEDPGTRPKDGAQ</sequence>
<dbReference type="STRING" id="546874.SAMN04488544_0612"/>
<keyword evidence="4" id="KW-1003">Cell membrane</keyword>
<evidence type="ECO:0000256" key="7">
    <source>
        <dbReference type="ARBA" id="ARBA00023136"/>
    </source>
</evidence>
<evidence type="ECO:0000313" key="9">
    <source>
        <dbReference type="EMBL" id="SDU82988.1"/>
    </source>
</evidence>
<dbReference type="PANTHER" id="PTHR34702">
    <property type="entry name" value="NA(+)/H(+) ANTIPORTER SUBUNIT F1"/>
    <property type="match status" value="1"/>
</dbReference>
<dbReference type="InterPro" id="IPR007208">
    <property type="entry name" value="MrpF/PhaF-like"/>
</dbReference>
<evidence type="ECO:0000256" key="4">
    <source>
        <dbReference type="ARBA" id="ARBA00022475"/>
    </source>
</evidence>
<evidence type="ECO:0000256" key="8">
    <source>
        <dbReference type="SAM" id="Phobius"/>
    </source>
</evidence>